<evidence type="ECO:0000256" key="4">
    <source>
        <dbReference type="ARBA" id="ARBA00022525"/>
    </source>
</evidence>
<dbReference type="GO" id="GO:0005576">
    <property type="term" value="C:extracellular region"/>
    <property type="evidence" value="ECO:0007669"/>
    <property type="project" value="UniProtKB-SubCell"/>
</dbReference>
<evidence type="ECO:0000256" key="6">
    <source>
        <dbReference type="ARBA" id="ARBA00022801"/>
    </source>
</evidence>
<dbReference type="PANTHER" id="PTHR11315">
    <property type="entry name" value="PROTEASE FAMILY C26 GAMMA-GLUTAMYL HYDROLASE"/>
    <property type="match status" value="1"/>
</dbReference>
<evidence type="ECO:0000256" key="9">
    <source>
        <dbReference type="SAM" id="SignalP"/>
    </source>
</evidence>
<sequence length="367" mass="40352">MHMHGRHAAKANLPLSPNWLLLLLALLAPRGVDAARYLQSGNPSPDDVVLPKNDLNDKPLIGILSQPLFHEQPGVSYLAASYVQFVESAGARAVPIVYTDSDDVNDRNFEAINGLILPGGTVGNDATAAEAFARTARRFYEKAIATNAAGDPFVIHGVCMGFQMLMQFSANRTDVLSHGFDSKEHPNELHLTPAAATSYMFGGGGLEGEELRERLQMKPPVLLENHVEGVTPETYETDALLRDTWNVLSTSFDRQGKEYLSTVENKAGYPISGTQWHPEKNPFEWKSDAIPHSPAAVTVTQEMARRIVNAARMSSHRPASVEEGNALVIWNNAPRFRSKLVRDFELIFVYGDNSTSSSLSAAAEWRR</sequence>
<comment type="caution">
    <text evidence="10">The sequence shown here is derived from an EMBL/GenBank/DDBJ whole genome shotgun (WGS) entry which is preliminary data.</text>
</comment>
<keyword evidence="6 8" id="KW-0378">Hydrolase</keyword>
<dbReference type="InterPro" id="IPR029062">
    <property type="entry name" value="Class_I_gatase-like"/>
</dbReference>
<evidence type="ECO:0000256" key="8">
    <source>
        <dbReference type="PROSITE-ProRule" id="PRU00607"/>
    </source>
</evidence>
<dbReference type="OrthoDB" id="64220at2759"/>
<dbReference type="GO" id="GO:0034722">
    <property type="term" value="F:gamma-glutamyl-peptidase activity"/>
    <property type="evidence" value="ECO:0007669"/>
    <property type="project" value="UniProtKB-UniRule"/>
</dbReference>
<feature type="chain" id="PRO_5032509495" description="folate gamma-glutamyl hydrolase" evidence="9">
    <location>
        <begin position="35"/>
        <end position="367"/>
    </location>
</feature>
<proteinExistence type="inferred from homology"/>
<evidence type="ECO:0000256" key="1">
    <source>
        <dbReference type="ARBA" id="ARBA00004239"/>
    </source>
</evidence>
<reference evidence="10" key="1">
    <citation type="submission" date="2020-10" db="EMBL/GenBank/DDBJ databases">
        <title>Unveiling of a novel bifunctional photoreceptor, Dualchrome1, isolated from a cosmopolitan green alga.</title>
        <authorList>
            <person name="Suzuki S."/>
            <person name="Kawachi M."/>
        </authorList>
    </citation>
    <scope>NUCLEOTIDE SEQUENCE</scope>
    <source>
        <strain evidence="10">NIES 2893</strain>
    </source>
</reference>
<dbReference type="InterPro" id="IPR015527">
    <property type="entry name" value="Pept_C26_g-glut_hydrolase"/>
</dbReference>
<evidence type="ECO:0000313" key="10">
    <source>
        <dbReference type="EMBL" id="GHP12245.1"/>
    </source>
</evidence>
<dbReference type="GO" id="GO:0046900">
    <property type="term" value="P:tetrahydrofolylpolyglutamate metabolic process"/>
    <property type="evidence" value="ECO:0007669"/>
    <property type="project" value="TreeGrafter"/>
</dbReference>
<protein>
    <recommendedName>
        <fullName evidence="3 8">folate gamma-glutamyl hydrolase</fullName>
        <ecNumber evidence="3 8">3.4.19.9</ecNumber>
    </recommendedName>
</protein>
<evidence type="ECO:0000313" key="11">
    <source>
        <dbReference type="Proteomes" id="UP000660262"/>
    </source>
</evidence>
<dbReference type="Gene3D" id="3.40.50.880">
    <property type="match status" value="1"/>
</dbReference>
<keyword evidence="11" id="KW-1185">Reference proteome</keyword>
<comment type="similarity">
    <text evidence="2">Belongs to the peptidase C26 family.</text>
</comment>
<feature type="active site" evidence="8">
    <location>
        <position position="277"/>
    </location>
</feature>
<gene>
    <name evidence="10" type="ORF">PPROV_001097300</name>
</gene>
<feature type="active site" description="Proton donor" evidence="7">
    <location>
        <position position="277"/>
    </location>
</feature>
<dbReference type="PANTHER" id="PTHR11315:SF0">
    <property type="entry name" value="FOLATE GAMMA-GLUTAMYL HYDROLASE"/>
    <property type="match status" value="1"/>
</dbReference>
<dbReference type="GO" id="GO:0005773">
    <property type="term" value="C:vacuole"/>
    <property type="evidence" value="ECO:0007669"/>
    <property type="project" value="TreeGrafter"/>
</dbReference>
<accession>A0A830I043</accession>
<organism evidence="10 11">
    <name type="scientific">Pycnococcus provasolii</name>
    <dbReference type="NCBI Taxonomy" id="41880"/>
    <lineage>
        <taxon>Eukaryota</taxon>
        <taxon>Viridiplantae</taxon>
        <taxon>Chlorophyta</taxon>
        <taxon>Pseudoscourfieldiophyceae</taxon>
        <taxon>Pseudoscourfieldiales</taxon>
        <taxon>Pycnococcaceae</taxon>
        <taxon>Pycnococcus</taxon>
    </lineage>
</organism>
<dbReference type="InterPro" id="IPR011697">
    <property type="entry name" value="Peptidase_C26"/>
</dbReference>
<comment type="subcellular location">
    <subcellularLocation>
        <location evidence="1">Secreted</location>
        <location evidence="1">Extracellular space</location>
    </subcellularLocation>
</comment>
<feature type="signal peptide" evidence="9">
    <location>
        <begin position="1"/>
        <end position="34"/>
    </location>
</feature>
<dbReference type="PROSITE" id="PS51275">
    <property type="entry name" value="PEPTIDASE_C26_GGH"/>
    <property type="match status" value="1"/>
</dbReference>
<dbReference type="Pfam" id="PF07722">
    <property type="entry name" value="Peptidase_C26"/>
    <property type="match status" value="1"/>
</dbReference>
<evidence type="ECO:0000256" key="2">
    <source>
        <dbReference type="ARBA" id="ARBA00011083"/>
    </source>
</evidence>
<keyword evidence="4" id="KW-0964">Secreted</keyword>
<name>A0A830I043_9CHLO</name>
<dbReference type="PROSITE" id="PS51273">
    <property type="entry name" value="GATASE_TYPE_1"/>
    <property type="match status" value="1"/>
</dbReference>
<feature type="active site" description="Nucleophile" evidence="7 8">
    <location>
        <position position="159"/>
    </location>
</feature>
<dbReference type="EC" id="3.4.19.9" evidence="3 8"/>
<dbReference type="EMBL" id="BNJQ01000040">
    <property type="protein sequence ID" value="GHP12245.1"/>
    <property type="molecule type" value="Genomic_DNA"/>
</dbReference>
<comment type="catalytic activity">
    <reaction evidence="8">
        <text>(6S)-5,6,7,8-tetrahydrofolyl-(gamma-L-Glu)(n) + (n-1) H2O = (6S)-5,6,7,8-tetrahydrofolate + (n-1) L-glutamate</text>
        <dbReference type="Rhea" id="RHEA:56784"/>
        <dbReference type="Rhea" id="RHEA-COMP:14738"/>
        <dbReference type="ChEBI" id="CHEBI:15377"/>
        <dbReference type="ChEBI" id="CHEBI:29985"/>
        <dbReference type="ChEBI" id="CHEBI:57453"/>
        <dbReference type="ChEBI" id="CHEBI:141005"/>
        <dbReference type="EC" id="3.4.19.9"/>
    </reaction>
</comment>
<evidence type="ECO:0000256" key="5">
    <source>
        <dbReference type="ARBA" id="ARBA00022729"/>
    </source>
</evidence>
<evidence type="ECO:0000256" key="7">
    <source>
        <dbReference type="PIRSR" id="PIRSR615527-1"/>
    </source>
</evidence>
<dbReference type="AlphaFoldDB" id="A0A830I043"/>
<keyword evidence="5 9" id="KW-0732">Signal</keyword>
<evidence type="ECO:0000256" key="3">
    <source>
        <dbReference type="ARBA" id="ARBA00012886"/>
    </source>
</evidence>
<dbReference type="Proteomes" id="UP000660262">
    <property type="component" value="Unassembled WGS sequence"/>
</dbReference>
<dbReference type="SUPFAM" id="SSF52317">
    <property type="entry name" value="Class I glutamine amidotransferase-like"/>
    <property type="match status" value="1"/>
</dbReference>